<dbReference type="GO" id="GO:0004519">
    <property type="term" value="F:endonuclease activity"/>
    <property type="evidence" value="ECO:0007669"/>
    <property type="project" value="UniProtKB-KW"/>
</dbReference>
<evidence type="ECO:0000256" key="8">
    <source>
        <dbReference type="HAMAP-Rule" id="MF_00265"/>
    </source>
</evidence>
<dbReference type="InterPro" id="IPR029060">
    <property type="entry name" value="PIN-like_dom_sf"/>
</dbReference>
<dbReference type="Proteomes" id="UP000236724">
    <property type="component" value="Unassembled WGS sequence"/>
</dbReference>
<keyword evidence="4 8" id="KW-0479">Metal-binding</keyword>
<comment type="cofactor">
    <cofactor evidence="1 8">
        <name>Mg(2+)</name>
        <dbReference type="ChEBI" id="CHEBI:18420"/>
    </cofactor>
</comment>
<dbReference type="RefSeq" id="WP_103919703.1">
    <property type="nucleotide sequence ID" value="NZ_FMSV02000389.1"/>
</dbReference>
<keyword evidence="8" id="KW-0800">Toxin</keyword>
<organism evidence="10 11">
    <name type="scientific">Candidatus Venteria ishoeyi</name>
    <dbReference type="NCBI Taxonomy" id="1899563"/>
    <lineage>
        <taxon>Bacteria</taxon>
        <taxon>Pseudomonadati</taxon>
        <taxon>Pseudomonadota</taxon>
        <taxon>Gammaproteobacteria</taxon>
        <taxon>Thiotrichales</taxon>
        <taxon>Thiotrichaceae</taxon>
        <taxon>Venteria</taxon>
    </lineage>
</organism>
<comment type="function">
    <text evidence="8">Toxic component of a toxin-antitoxin (TA) system. An RNase.</text>
</comment>
<reference evidence="10 11" key="1">
    <citation type="submission" date="2016-10" db="EMBL/GenBank/DDBJ databases">
        <authorList>
            <person name="de Groot N.N."/>
        </authorList>
    </citation>
    <scope>NUCLEOTIDE SEQUENCE [LARGE SCALE GENOMIC DNA]</scope>
    <source>
        <strain evidence="10">MBHS1</strain>
    </source>
</reference>
<evidence type="ECO:0000256" key="5">
    <source>
        <dbReference type="ARBA" id="ARBA00022801"/>
    </source>
</evidence>
<keyword evidence="6 8" id="KW-0460">Magnesium</keyword>
<dbReference type="CDD" id="cd09881">
    <property type="entry name" value="PIN_VapC4-5_FitB-like"/>
    <property type="match status" value="1"/>
</dbReference>
<dbReference type="GO" id="GO:0004540">
    <property type="term" value="F:RNA nuclease activity"/>
    <property type="evidence" value="ECO:0007669"/>
    <property type="project" value="InterPro"/>
</dbReference>
<feature type="binding site" evidence="8">
    <location>
        <position position="110"/>
    </location>
    <ligand>
        <name>Mg(2+)</name>
        <dbReference type="ChEBI" id="CHEBI:18420"/>
    </ligand>
</feature>
<dbReference type="InterPro" id="IPR050556">
    <property type="entry name" value="Type_II_TA_system_RNase"/>
</dbReference>
<dbReference type="OrthoDB" id="7068588at2"/>
<dbReference type="EC" id="3.1.-.-" evidence="8"/>
<keyword evidence="10" id="KW-0255">Endonuclease</keyword>
<evidence type="ECO:0000259" key="9">
    <source>
        <dbReference type="Pfam" id="PF01850"/>
    </source>
</evidence>
<dbReference type="PANTHER" id="PTHR33653:SF1">
    <property type="entry name" value="RIBONUCLEASE VAPC2"/>
    <property type="match status" value="1"/>
</dbReference>
<feature type="binding site" evidence="8">
    <location>
        <position position="6"/>
    </location>
    <ligand>
        <name>Mg(2+)</name>
        <dbReference type="ChEBI" id="CHEBI:18420"/>
    </ligand>
</feature>
<dbReference type="GO" id="GO:0000287">
    <property type="term" value="F:magnesium ion binding"/>
    <property type="evidence" value="ECO:0007669"/>
    <property type="project" value="UniProtKB-UniRule"/>
</dbReference>
<gene>
    <name evidence="10" type="primary">vapC_5</name>
    <name evidence="8" type="synonym">vapC</name>
    <name evidence="10" type="ORF">MBHS_01686</name>
</gene>
<dbReference type="GO" id="GO:0016787">
    <property type="term" value="F:hydrolase activity"/>
    <property type="evidence" value="ECO:0007669"/>
    <property type="project" value="UniProtKB-KW"/>
</dbReference>
<feature type="domain" description="PIN" evidence="9">
    <location>
        <begin position="3"/>
        <end position="135"/>
    </location>
</feature>
<dbReference type="Gene3D" id="3.40.50.1010">
    <property type="entry name" value="5'-nuclease"/>
    <property type="match status" value="1"/>
</dbReference>
<keyword evidence="2 8" id="KW-1277">Toxin-antitoxin system</keyword>
<keyword evidence="3 8" id="KW-0540">Nuclease</keyword>
<keyword evidence="11" id="KW-1185">Reference proteome</keyword>
<sequence>MNYLLDSNTVSDFYNSDAPAHDPILDRFARLAESDEIYVSVLTLYELGYGLANAPEDKKELVRKQIWQAPQDFELLPLFPEGAELFGDLKKALQTQRTLGARQMRRHNVDLMLAATAIVTGSVLISGDLGFDDLQGLHPELQFDDWTRT</sequence>
<proteinExistence type="inferred from homology"/>
<dbReference type="EMBL" id="FMSV02000389">
    <property type="protein sequence ID" value="SEH05831.1"/>
    <property type="molecule type" value="Genomic_DNA"/>
</dbReference>
<name>A0A1H6F8W6_9GAMM</name>
<evidence type="ECO:0000256" key="1">
    <source>
        <dbReference type="ARBA" id="ARBA00001946"/>
    </source>
</evidence>
<dbReference type="PANTHER" id="PTHR33653">
    <property type="entry name" value="RIBONUCLEASE VAPC2"/>
    <property type="match status" value="1"/>
</dbReference>
<dbReference type="Pfam" id="PF01850">
    <property type="entry name" value="PIN"/>
    <property type="match status" value="1"/>
</dbReference>
<dbReference type="HAMAP" id="MF_00265">
    <property type="entry name" value="VapC_Nob1"/>
    <property type="match status" value="1"/>
</dbReference>
<evidence type="ECO:0000313" key="11">
    <source>
        <dbReference type="Proteomes" id="UP000236724"/>
    </source>
</evidence>
<keyword evidence="5 8" id="KW-0378">Hydrolase</keyword>
<evidence type="ECO:0000256" key="3">
    <source>
        <dbReference type="ARBA" id="ARBA00022722"/>
    </source>
</evidence>
<evidence type="ECO:0000313" key="10">
    <source>
        <dbReference type="EMBL" id="SEH05831.1"/>
    </source>
</evidence>
<dbReference type="AlphaFoldDB" id="A0A1H6F8W6"/>
<evidence type="ECO:0000256" key="2">
    <source>
        <dbReference type="ARBA" id="ARBA00022649"/>
    </source>
</evidence>
<dbReference type="GO" id="GO:0090729">
    <property type="term" value="F:toxin activity"/>
    <property type="evidence" value="ECO:0007669"/>
    <property type="project" value="UniProtKB-KW"/>
</dbReference>
<dbReference type="InterPro" id="IPR022907">
    <property type="entry name" value="VapC_family"/>
</dbReference>
<evidence type="ECO:0000256" key="6">
    <source>
        <dbReference type="ARBA" id="ARBA00022842"/>
    </source>
</evidence>
<dbReference type="SUPFAM" id="SSF88723">
    <property type="entry name" value="PIN domain-like"/>
    <property type="match status" value="1"/>
</dbReference>
<comment type="similarity">
    <text evidence="7 8">Belongs to the PINc/VapC protein family.</text>
</comment>
<evidence type="ECO:0000256" key="4">
    <source>
        <dbReference type="ARBA" id="ARBA00022723"/>
    </source>
</evidence>
<evidence type="ECO:0000256" key="7">
    <source>
        <dbReference type="ARBA" id="ARBA00038093"/>
    </source>
</evidence>
<protein>
    <recommendedName>
        <fullName evidence="8">Ribonuclease VapC</fullName>
        <shortName evidence="8">RNase VapC</shortName>
        <ecNumber evidence="8">3.1.-.-</ecNumber>
    </recommendedName>
    <alternativeName>
        <fullName evidence="8">Toxin VapC</fullName>
    </alternativeName>
</protein>
<accession>A0A1H6F8W6</accession>
<dbReference type="InterPro" id="IPR002716">
    <property type="entry name" value="PIN_dom"/>
</dbReference>